<dbReference type="EC" id="2.3.1.89" evidence="7"/>
<protein>
    <recommendedName>
        <fullName evidence="7">2,3,4,5-tetrahydropyridine-2,6-dicarboxylate N-acetyltransferase</fullName>
        <ecNumber evidence="7">2.3.1.89</ecNumber>
    </recommendedName>
    <alternativeName>
        <fullName evidence="7">Tetrahydrodipicolinate N-acetyltransferase</fullName>
        <shortName evidence="7">THP acetyltransferase</shortName>
        <shortName evidence="7">Tetrahydropicolinate acetylase</shortName>
    </alternativeName>
</protein>
<organism evidence="9 11">
    <name type="scientific">Peptoclostridium litorale DSM 5388</name>
    <dbReference type="NCBI Taxonomy" id="1121324"/>
    <lineage>
        <taxon>Bacteria</taxon>
        <taxon>Bacillati</taxon>
        <taxon>Bacillota</taxon>
        <taxon>Clostridia</taxon>
        <taxon>Peptostreptococcales</taxon>
        <taxon>Peptoclostridiaceae</taxon>
        <taxon>Peptoclostridium</taxon>
    </lineage>
</organism>
<dbReference type="NCBIfam" id="TIGR03532">
    <property type="entry name" value="DapD_Ac"/>
    <property type="match status" value="1"/>
</dbReference>
<evidence type="ECO:0000256" key="3">
    <source>
        <dbReference type="ARBA" id="ARBA00022737"/>
    </source>
</evidence>
<dbReference type="PANTHER" id="PTHR43300">
    <property type="entry name" value="ACETYLTRANSFERASE"/>
    <property type="match status" value="1"/>
</dbReference>
<proteinExistence type="inferred from homology"/>
<dbReference type="OrthoDB" id="9788080at2"/>
<comment type="pathway">
    <text evidence="7">Amino-acid biosynthesis; L-lysine biosynthesis via DAP pathway; LL-2,6-diaminopimelate from (S)-tetrahydrodipicolinate (acetylase route): step 1/3.</text>
</comment>
<dbReference type="InterPro" id="IPR013710">
    <property type="entry name" value="DapH_N"/>
</dbReference>
<dbReference type="eggNOG" id="COG2171">
    <property type="taxonomic scope" value="Bacteria"/>
</dbReference>
<dbReference type="UniPathway" id="UPA00034">
    <property type="reaction ID" value="UER00022"/>
</dbReference>
<dbReference type="InterPro" id="IPR001451">
    <property type="entry name" value="Hexapep"/>
</dbReference>
<dbReference type="AlphaFoldDB" id="A0A069RHY6"/>
<sequence length="239" mass="25510">MKKMTDAYEIAKYIKEVKKKTPVKVYMNADFDAYALKEKYSELKVFGNDGSFILVGDYEDVKVILSENEASISDYHMEHDRRNSAIPMFNKLSSSARIEPGAIIRDMVSIADKVVVMMGAVINIGSEIGEGSMIDMNAVLGARAMIGKNVHVGAGTVVAGVLEPPSATPVIVEDDVMIGANAVILEGVKVGKGAVVAAGAIVTKDVPEGSVVAGSPAKVIKMKDEKTSEKTQLMDDLRG</sequence>
<dbReference type="InterPro" id="IPR050179">
    <property type="entry name" value="Trans_hexapeptide_repeat"/>
</dbReference>
<evidence type="ECO:0000313" key="9">
    <source>
        <dbReference type="EMBL" id="KDR93882.1"/>
    </source>
</evidence>
<evidence type="ECO:0000259" key="8">
    <source>
        <dbReference type="Pfam" id="PF08503"/>
    </source>
</evidence>
<accession>A0A069RHY6</accession>
<evidence type="ECO:0000313" key="11">
    <source>
        <dbReference type="Proteomes" id="UP000027946"/>
    </source>
</evidence>
<dbReference type="EMBL" id="JJMM01000026">
    <property type="protein sequence ID" value="KDR93882.1"/>
    <property type="molecule type" value="Genomic_DNA"/>
</dbReference>
<dbReference type="STRING" id="1121324.CLIT_10c00360"/>
<name>A0A069RHY6_PEPLI</name>
<dbReference type="GO" id="GO:0047200">
    <property type="term" value="F:tetrahydrodipicolinate N-acetyltransferase activity"/>
    <property type="evidence" value="ECO:0007669"/>
    <property type="project" value="UniProtKB-UniRule"/>
</dbReference>
<dbReference type="Gene3D" id="2.160.10.10">
    <property type="entry name" value="Hexapeptide repeat proteins"/>
    <property type="match status" value="1"/>
</dbReference>
<feature type="domain" description="2,3,4,5-tetrahydropyridine-2,6-dicarboxylate N-acetyltransferase N-terminal" evidence="8">
    <location>
        <begin position="5"/>
        <end position="90"/>
    </location>
</feature>
<evidence type="ECO:0000256" key="5">
    <source>
        <dbReference type="ARBA" id="ARBA00023154"/>
    </source>
</evidence>
<dbReference type="Pfam" id="PF14602">
    <property type="entry name" value="Hexapep_2"/>
    <property type="match status" value="1"/>
</dbReference>
<dbReference type="Pfam" id="PF08503">
    <property type="entry name" value="DapH_N"/>
    <property type="match status" value="1"/>
</dbReference>
<comment type="catalytic activity">
    <reaction evidence="7">
        <text>(S)-2,3,4,5-tetrahydrodipicolinate + acetyl-CoA + H2O = L-2-acetamido-6-oxoheptanedioate + CoA</text>
        <dbReference type="Rhea" id="RHEA:13085"/>
        <dbReference type="ChEBI" id="CHEBI:15377"/>
        <dbReference type="ChEBI" id="CHEBI:16845"/>
        <dbReference type="ChEBI" id="CHEBI:57287"/>
        <dbReference type="ChEBI" id="CHEBI:57288"/>
        <dbReference type="ChEBI" id="CHEBI:58117"/>
        <dbReference type="EC" id="2.3.1.89"/>
    </reaction>
</comment>
<evidence type="ECO:0000256" key="6">
    <source>
        <dbReference type="ARBA" id="ARBA00023315"/>
    </source>
</evidence>
<dbReference type="Pfam" id="PF00132">
    <property type="entry name" value="Hexapep"/>
    <property type="match status" value="1"/>
</dbReference>
<gene>
    <name evidence="7 9" type="primary">dapH</name>
    <name evidence="10" type="ORF">CLIT_10c00360</name>
    <name evidence="9" type="ORF">CLIT_23c01540</name>
</gene>
<keyword evidence="6 7" id="KW-0012">Acyltransferase</keyword>
<evidence type="ECO:0000313" key="10">
    <source>
        <dbReference type="EMBL" id="KDR95309.1"/>
    </source>
</evidence>
<keyword evidence="1 7" id="KW-0028">Amino-acid biosynthesis</keyword>
<keyword evidence="2 7" id="KW-0808">Transferase</keyword>
<dbReference type="RefSeq" id="WP_143182402.1">
    <property type="nucleotide sequence ID" value="NZ_FSRH01000004.1"/>
</dbReference>
<evidence type="ECO:0000256" key="1">
    <source>
        <dbReference type="ARBA" id="ARBA00022605"/>
    </source>
</evidence>
<dbReference type="HAMAP" id="MF_01691">
    <property type="entry name" value="DapH"/>
    <property type="match status" value="1"/>
</dbReference>
<evidence type="ECO:0000256" key="7">
    <source>
        <dbReference type="HAMAP-Rule" id="MF_01691"/>
    </source>
</evidence>
<dbReference type="EMBL" id="JJMM01000010">
    <property type="protein sequence ID" value="KDR95309.1"/>
    <property type="molecule type" value="Genomic_DNA"/>
</dbReference>
<dbReference type="InterPro" id="IPR019873">
    <property type="entry name" value="DapH"/>
</dbReference>
<evidence type="ECO:0000256" key="2">
    <source>
        <dbReference type="ARBA" id="ARBA00022679"/>
    </source>
</evidence>
<evidence type="ECO:0000256" key="4">
    <source>
        <dbReference type="ARBA" id="ARBA00022915"/>
    </source>
</evidence>
<dbReference type="GO" id="GO:0019877">
    <property type="term" value="P:diaminopimelate biosynthetic process"/>
    <property type="evidence" value="ECO:0007669"/>
    <property type="project" value="UniProtKB-UniRule"/>
</dbReference>
<keyword evidence="11" id="KW-1185">Reference proteome</keyword>
<dbReference type="GO" id="GO:0009089">
    <property type="term" value="P:lysine biosynthetic process via diaminopimelate"/>
    <property type="evidence" value="ECO:0007669"/>
    <property type="project" value="UniProtKB-UniRule"/>
</dbReference>
<dbReference type="SUPFAM" id="SSF51161">
    <property type="entry name" value="Trimeric LpxA-like enzymes"/>
    <property type="match status" value="1"/>
</dbReference>
<comment type="function">
    <text evidence="7">Catalyzes the transfer of an acetyl group from acetyl-CoA to tetrahydrodipicolinate.</text>
</comment>
<comment type="similarity">
    <text evidence="7">Belongs to the transferase hexapeptide repeat family. DapH subfamily.</text>
</comment>
<dbReference type="CDD" id="cd03350">
    <property type="entry name" value="LbH_THP_succinylT"/>
    <property type="match status" value="1"/>
</dbReference>
<dbReference type="InterPro" id="IPR018357">
    <property type="entry name" value="Hexapep_transf_CS"/>
</dbReference>
<keyword evidence="5 7" id="KW-0457">Lysine biosynthesis</keyword>
<dbReference type="PROSITE" id="PS00101">
    <property type="entry name" value="HEXAPEP_TRANSFERASES"/>
    <property type="match status" value="1"/>
</dbReference>
<keyword evidence="4 7" id="KW-0220">Diaminopimelate biosynthesis</keyword>
<dbReference type="PANTHER" id="PTHR43300:SF10">
    <property type="entry name" value="2,3,4,5-TETRAHYDROPYRIDINE-2,6-DICARBOXYLATE N-ACETYLTRANSFERASE"/>
    <property type="match status" value="1"/>
</dbReference>
<dbReference type="Gene3D" id="3.30.70.250">
    <property type="entry name" value="Malonyl-CoA ACP transacylase, ACP-binding"/>
    <property type="match status" value="1"/>
</dbReference>
<comment type="caution">
    <text evidence="9">The sequence shown here is derived from an EMBL/GenBank/DDBJ whole genome shotgun (WGS) entry which is preliminary data.</text>
</comment>
<dbReference type="Proteomes" id="UP000027946">
    <property type="component" value="Unassembled WGS sequence"/>
</dbReference>
<dbReference type="InterPro" id="IPR011004">
    <property type="entry name" value="Trimer_LpxA-like_sf"/>
</dbReference>
<keyword evidence="3 7" id="KW-0677">Repeat</keyword>
<reference evidence="9 11" key="1">
    <citation type="submission" date="2014-03" db="EMBL/GenBank/DDBJ databases">
        <title>Genome sequence of Clostridium litorale W6, DSM 5388.</title>
        <authorList>
            <person name="Poehlein A."/>
            <person name="Jagirdar A."/>
            <person name="Khonsari B."/>
            <person name="Chibani C.M."/>
            <person name="Gutierrez Gutierrez D.A."/>
            <person name="Davydova E."/>
            <person name="Alghaithi H.S."/>
            <person name="Nair K.P."/>
            <person name="Dhamotharan K."/>
            <person name="Chandran L."/>
            <person name="G W."/>
            <person name="Daniel R."/>
        </authorList>
    </citation>
    <scope>NUCLEOTIDE SEQUENCE [LARGE SCALE GENOMIC DNA]</scope>
    <source>
        <strain evidence="9 11">W6</strain>
    </source>
</reference>